<dbReference type="CDD" id="cd06267">
    <property type="entry name" value="PBP1_LacI_sugar_binding-like"/>
    <property type="match status" value="1"/>
</dbReference>
<organism evidence="5">
    <name type="scientific">bioreactor metagenome</name>
    <dbReference type="NCBI Taxonomy" id="1076179"/>
    <lineage>
        <taxon>unclassified sequences</taxon>
        <taxon>metagenomes</taxon>
        <taxon>ecological metagenomes</taxon>
    </lineage>
</organism>
<dbReference type="GO" id="GO:0003700">
    <property type="term" value="F:DNA-binding transcription factor activity"/>
    <property type="evidence" value="ECO:0007669"/>
    <property type="project" value="TreeGrafter"/>
</dbReference>
<keyword evidence="3" id="KW-0804">Transcription</keyword>
<dbReference type="PROSITE" id="PS50932">
    <property type="entry name" value="HTH_LACI_2"/>
    <property type="match status" value="1"/>
</dbReference>
<dbReference type="AlphaFoldDB" id="A0A644XLL2"/>
<dbReference type="InterPro" id="IPR046335">
    <property type="entry name" value="LacI/GalR-like_sensor"/>
</dbReference>
<proteinExistence type="predicted"/>
<dbReference type="InterPro" id="IPR028082">
    <property type="entry name" value="Peripla_BP_I"/>
</dbReference>
<keyword evidence="1" id="KW-0805">Transcription regulation</keyword>
<dbReference type="Gene3D" id="3.40.50.2300">
    <property type="match status" value="2"/>
</dbReference>
<keyword evidence="2" id="KW-0238">DNA-binding</keyword>
<evidence type="ECO:0000313" key="5">
    <source>
        <dbReference type="EMBL" id="MPM17080.1"/>
    </source>
</evidence>
<dbReference type="PANTHER" id="PTHR30146:SF154">
    <property type="entry name" value="TRANSCRIPTION REGULATOR, MEMBER OF GALR FAMILY"/>
    <property type="match status" value="1"/>
</dbReference>
<dbReference type="SMART" id="SM00354">
    <property type="entry name" value="HTH_LACI"/>
    <property type="match status" value="1"/>
</dbReference>
<dbReference type="SUPFAM" id="SSF53822">
    <property type="entry name" value="Periplasmic binding protein-like I"/>
    <property type="match status" value="1"/>
</dbReference>
<accession>A0A644XLL2</accession>
<evidence type="ECO:0000259" key="4">
    <source>
        <dbReference type="PROSITE" id="PS50932"/>
    </source>
</evidence>
<dbReference type="CDD" id="cd01392">
    <property type="entry name" value="HTH_LacI"/>
    <property type="match status" value="1"/>
</dbReference>
<dbReference type="InterPro" id="IPR000843">
    <property type="entry name" value="HTH_LacI"/>
</dbReference>
<evidence type="ECO:0000256" key="3">
    <source>
        <dbReference type="ARBA" id="ARBA00023163"/>
    </source>
</evidence>
<reference evidence="5" key="1">
    <citation type="submission" date="2019-08" db="EMBL/GenBank/DDBJ databases">
        <authorList>
            <person name="Kucharzyk K."/>
            <person name="Murdoch R.W."/>
            <person name="Higgins S."/>
            <person name="Loffler F."/>
        </authorList>
    </citation>
    <scope>NUCLEOTIDE SEQUENCE</scope>
</reference>
<gene>
    <name evidence="5" type="primary">rbsR_6</name>
    <name evidence="5" type="ORF">SDC9_63464</name>
</gene>
<dbReference type="PANTHER" id="PTHR30146">
    <property type="entry name" value="LACI-RELATED TRANSCRIPTIONAL REPRESSOR"/>
    <property type="match status" value="1"/>
</dbReference>
<dbReference type="Pfam" id="PF13377">
    <property type="entry name" value="Peripla_BP_3"/>
    <property type="match status" value="1"/>
</dbReference>
<dbReference type="SUPFAM" id="SSF47413">
    <property type="entry name" value="lambda repressor-like DNA-binding domains"/>
    <property type="match status" value="1"/>
</dbReference>
<dbReference type="GO" id="GO:0000976">
    <property type="term" value="F:transcription cis-regulatory region binding"/>
    <property type="evidence" value="ECO:0007669"/>
    <property type="project" value="TreeGrafter"/>
</dbReference>
<evidence type="ECO:0000256" key="2">
    <source>
        <dbReference type="ARBA" id="ARBA00023125"/>
    </source>
</evidence>
<dbReference type="InterPro" id="IPR010982">
    <property type="entry name" value="Lambda_DNA-bd_dom_sf"/>
</dbReference>
<name>A0A644XLL2_9ZZZZ</name>
<feature type="domain" description="HTH lacI-type" evidence="4">
    <location>
        <begin position="3"/>
        <end position="57"/>
    </location>
</feature>
<comment type="caution">
    <text evidence="5">The sequence shown here is derived from an EMBL/GenBank/DDBJ whole genome shotgun (WGS) entry which is preliminary data.</text>
</comment>
<dbReference type="EMBL" id="VSSQ01002729">
    <property type="protein sequence ID" value="MPM17080.1"/>
    <property type="molecule type" value="Genomic_DNA"/>
</dbReference>
<protein>
    <submittedName>
        <fullName evidence="5">Ribose operon repressor</fullName>
    </submittedName>
</protein>
<evidence type="ECO:0000256" key="1">
    <source>
        <dbReference type="ARBA" id="ARBA00023015"/>
    </source>
</evidence>
<sequence length="335" mass="36510">MAATIKDVAKLANTSTATVSKVINGSYSISEATVERVRAAMQELKYTPNKRAQNFAKQASGSVAFVTTLERDTAFTNPHMFEIMSGLQSALARKGYSMVLIDMQEGNCAAVEELMLQKSVDGVVFHAAIVTRELSQLVLKYEFPHVVIGTPNFPSKLCWIDNNNPISGELAASHLLETGKRRIAYIGGREVDAISESRLKGAKAALNDAHLPFQAHLVLRGESTRQDGCRMTEELLAGSPRPDAIICANNEIALGCMKALNTHKVAIPAEIAVVTFDDYPFSRITDPPLTVVNIDVYDLGMQAGKMILDKMRKPNLQFQTFITLPKLIARGSTVG</sequence>
<dbReference type="Pfam" id="PF00356">
    <property type="entry name" value="LacI"/>
    <property type="match status" value="1"/>
</dbReference>
<dbReference type="Gene3D" id="1.10.260.40">
    <property type="entry name" value="lambda repressor-like DNA-binding domains"/>
    <property type="match status" value="1"/>
</dbReference>